<protein>
    <submittedName>
        <fullName evidence="2">Uncharacterized protein</fullName>
    </submittedName>
</protein>
<dbReference type="AlphaFoldDB" id="A0AAN7ZLX5"/>
<dbReference type="InterPro" id="IPR036728">
    <property type="entry name" value="PBP_GOBP_sf"/>
</dbReference>
<comment type="caution">
    <text evidence="2">The sequence shown here is derived from an EMBL/GenBank/DDBJ whole genome shotgun (WGS) entry which is preliminary data.</text>
</comment>
<evidence type="ECO:0000313" key="2">
    <source>
        <dbReference type="EMBL" id="KAK5647347.1"/>
    </source>
</evidence>
<dbReference type="Gene3D" id="1.10.238.20">
    <property type="entry name" value="Pheromone/general odorant binding protein domain"/>
    <property type="match status" value="1"/>
</dbReference>
<accession>A0AAN7ZLX5</accession>
<dbReference type="CDD" id="cd23992">
    <property type="entry name" value="PBP_GOBP"/>
    <property type="match status" value="1"/>
</dbReference>
<keyword evidence="1" id="KW-1133">Transmembrane helix</keyword>
<dbReference type="Proteomes" id="UP001329430">
    <property type="component" value="Chromosome 2"/>
</dbReference>
<proteinExistence type="predicted"/>
<dbReference type="SUPFAM" id="SSF47565">
    <property type="entry name" value="Insect pheromone/odorant-binding proteins"/>
    <property type="match status" value="1"/>
</dbReference>
<feature type="transmembrane region" description="Helical" evidence="1">
    <location>
        <begin position="20"/>
        <end position="38"/>
    </location>
</feature>
<reference evidence="2 3" key="1">
    <citation type="journal article" date="2024" name="Insects">
        <title>An Improved Chromosome-Level Genome Assembly of the Firefly Pyrocoelia pectoralis.</title>
        <authorList>
            <person name="Fu X."/>
            <person name="Meyer-Rochow V.B."/>
            <person name="Ballantyne L."/>
            <person name="Zhu X."/>
        </authorList>
    </citation>
    <scope>NUCLEOTIDE SEQUENCE [LARGE SCALE GENOMIC DNA]</scope>
    <source>
        <strain evidence="2">XCY_ONT2</strain>
    </source>
</reference>
<dbReference type="Pfam" id="PF01395">
    <property type="entry name" value="PBP_GOBP"/>
    <property type="match status" value="1"/>
</dbReference>
<keyword evidence="3" id="KW-1185">Reference proteome</keyword>
<gene>
    <name evidence="2" type="ORF">RI129_002239</name>
</gene>
<dbReference type="InterPro" id="IPR006170">
    <property type="entry name" value="PBP/GOBP"/>
</dbReference>
<dbReference type="GO" id="GO:0005549">
    <property type="term" value="F:odorant binding"/>
    <property type="evidence" value="ECO:0007669"/>
    <property type="project" value="InterPro"/>
</dbReference>
<name>A0AAN7ZLX5_9COLE</name>
<organism evidence="2 3">
    <name type="scientific">Pyrocoelia pectoralis</name>
    <dbReference type="NCBI Taxonomy" id="417401"/>
    <lineage>
        <taxon>Eukaryota</taxon>
        <taxon>Metazoa</taxon>
        <taxon>Ecdysozoa</taxon>
        <taxon>Arthropoda</taxon>
        <taxon>Hexapoda</taxon>
        <taxon>Insecta</taxon>
        <taxon>Pterygota</taxon>
        <taxon>Neoptera</taxon>
        <taxon>Endopterygota</taxon>
        <taxon>Coleoptera</taxon>
        <taxon>Polyphaga</taxon>
        <taxon>Elateriformia</taxon>
        <taxon>Elateroidea</taxon>
        <taxon>Lampyridae</taxon>
        <taxon>Lampyrinae</taxon>
        <taxon>Pyrocoelia</taxon>
    </lineage>
</organism>
<sequence>MKLELYYTVNFDHHNTVSILNMKLLILIFVCVHFTFSLKLNQETIEKWNELIRPYNERCISESGVKKELADSLYTNLDYPDDQNFKCYVNCLSRELGVLDSNNKFDKGRLAELTLEDQSELLDSCIKKAEQFSKQCEIGFIFTTCGIISIAKKQNP</sequence>
<evidence type="ECO:0000313" key="3">
    <source>
        <dbReference type="Proteomes" id="UP001329430"/>
    </source>
</evidence>
<dbReference type="SMART" id="SM00708">
    <property type="entry name" value="PhBP"/>
    <property type="match status" value="1"/>
</dbReference>
<keyword evidence="1" id="KW-0812">Transmembrane</keyword>
<dbReference type="EMBL" id="JAVRBK010000002">
    <property type="protein sequence ID" value="KAK5647347.1"/>
    <property type="molecule type" value="Genomic_DNA"/>
</dbReference>
<evidence type="ECO:0000256" key="1">
    <source>
        <dbReference type="SAM" id="Phobius"/>
    </source>
</evidence>
<keyword evidence="1" id="KW-0472">Membrane</keyword>